<accession>A0A2P2N8X3</accession>
<proteinExistence type="predicted"/>
<name>A0A2P2N8X3_RHIMU</name>
<protein>
    <submittedName>
        <fullName evidence="1">Uncharacterized protein</fullName>
    </submittedName>
</protein>
<reference evidence="1" key="1">
    <citation type="submission" date="2018-02" db="EMBL/GenBank/DDBJ databases">
        <title>Rhizophora mucronata_Transcriptome.</title>
        <authorList>
            <person name="Meera S.P."/>
            <person name="Sreeshan A."/>
            <person name="Augustine A."/>
        </authorList>
    </citation>
    <scope>NUCLEOTIDE SEQUENCE</scope>
    <source>
        <tissue evidence="1">Leaf</tissue>
    </source>
</reference>
<sequence length="32" mass="3467">MRNTSTTILRTDSLCQSLLTSSSTPALQESHS</sequence>
<dbReference type="AlphaFoldDB" id="A0A2P2N8X3"/>
<organism evidence="1">
    <name type="scientific">Rhizophora mucronata</name>
    <name type="common">Asiatic mangrove</name>
    <dbReference type="NCBI Taxonomy" id="61149"/>
    <lineage>
        <taxon>Eukaryota</taxon>
        <taxon>Viridiplantae</taxon>
        <taxon>Streptophyta</taxon>
        <taxon>Embryophyta</taxon>
        <taxon>Tracheophyta</taxon>
        <taxon>Spermatophyta</taxon>
        <taxon>Magnoliopsida</taxon>
        <taxon>eudicotyledons</taxon>
        <taxon>Gunneridae</taxon>
        <taxon>Pentapetalae</taxon>
        <taxon>rosids</taxon>
        <taxon>fabids</taxon>
        <taxon>Malpighiales</taxon>
        <taxon>Rhizophoraceae</taxon>
        <taxon>Rhizophora</taxon>
    </lineage>
</organism>
<evidence type="ECO:0000313" key="1">
    <source>
        <dbReference type="EMBL" id="MBX38937.1"/>
    </source>
</evidence>
<dbReference type="EMBL" id="GGEC01058453">
    <property type="protein sequence ID" value="MBX38937.1"/>
    <property type="molecule type" value="Transcribed_RNA"/>
</dbReference>